<keyword evidence="4" id="KW-1185">Reference proteome</keyword>
<gene>
    <name evidence="3" type="ORF">D9613_001474</name>
</gene>
<dbReference type="PANTHER" id="PTHR38248:SF2">
    <property type="entry name" value="FUNK1 11"/>
    <property type="match status" value="1"/>
</dbReference>
<name>A0A8H4R6F5_9AGAR</name>
<protein>
    <recommendedName>
        <fullName evidence="2">Fungal-type protein kinase domain-containing protein</fullName>
    </recommendedName>
</protein>
<dbReference type="Pfam" id="PF17667">
    <property type="entry name" value="Pkinase_fungal"/>
    <property type="match status" value="1"/>
</dbReference>
<dbReference type="InterPro" id="IPR040976">
    <property type="entry name" value="Pkinase_fungal"/>
</dbReference>
<accession>A0A8H4R6F5</accession>
<dbReference type="AlphaFoldDB" id="A0A8H4R6F5"/>
<organism evidence="3 4">
    <name type="scientific">Agrocybe pediades</name>
    <dbReference type="NCBI Taxonomy" id="84607"/>
    <lineage>
        <taxon>Eukaryota</taxon>
        <taxon>Fungi</taxon>
        <taxon>Dikarya</taxon>
        <taxon>Basidiomycota</taxon>
        <taxon>Agaricomycotina</taxon>
        <taxon>Agaricomycetes</taxon>
        <taxon>Agaricomycetidae</taxon>
        <taxon>Agaricales</taxon>
        <taxon>Agaricineae</taxon>
        <taxon>Strophariaceae</taxon>
        <taxon>Agrocybe</taxon>
    </lineage>
</organism>
<dbReference type="Gene3D" id="1.10.510.10">
    <property type="entry name" value="Transferase(Phosphotransferase) domain 1"/>
    <property type="match status" value="1"/>
</dbReference>
<feature type="region of interest" description="Disordered" evidence="1">
    <location>
        <begin position="649"/>
        <end position="712"/>
    </location>
</feature>
<reference evidence="3 4" key="1">
    <citation type="submission" date="2019-12" db="EMBL/GenBank/DDBJ databases">
        <authorList>
            <person name="Floudas D."/>
            <person name="Bentzer J."/>
            <person name="Ahren D."/>
            <person name="Johansson T."/>
            <person name="Persson P."/>
            <person name="Tunlid A."/>
        </authorList>
    </citation>
    <scope>NUCLEOTIDE SEQUENCE [LARGE SCALE GENOMIC DNA]</scope>
    <source>
        <strain evidence="3 4">CBS 102.39</strain>
    </source>
</reference>
<comment type="caution">
    <text evidence="3">The sequence shown here is derived from an EMBL/GenBank/DDBJ whole genome shotgun (WGS) entry which is preliminary data.</text>
</comment>
<dbReference type="EMBL" id="JAACJL010000001">
    <property type="protein sequence ID" value="KAF4623611.1"/>
    <property type="molecule type" value="Genomic_DNA"/>
</dbReference>
<dbReference type="PANTHER" id="PTHR38248">
    <property type="entry name" value="FUNK1 6"/>
    <property type="match status" value="1"/>
</dbReference>
<dbReference type="InterPro" id="IPR011009">
    <property type="entry name" value="Kinase-like_dom_sf"/>
</dbReference>
<evidence type="ECO:0000313" key="4">
    <source>
        <dbReference type="Proteomes" id="UP000521872"/>
    </source>
</evidence>
<dbReference type="Proteomes" id="UP000521872">
    <property type="component" value="Unassembled WGS sequence"/>
</dbReference>
<sequence>MRMDEFIECSFGDFLKSYLPFVPLEEDVNVCLRRLRESTTEHGKRILRRAKVRSGRTKKICECFAEFYQAVNTTERQRLSHLEEIAHAIADSQINGRQLQYTLFSETSAGCHSTDKINACFLPAKYRLRKSGNANKGAVNYLQSGIIPVACSCKLHKSDMNRQENYSQIVSANVQTMNCDSSRIFSFGITIEADEMQLWYFSRSHCAVSERVNFVKNPVLLIKTFVSFMFATKEEMGYDPTITRHDNNKVKGHAPRVWLVHEVASSAKGAKVIGSEYVLEDVWLADSALTEKQIQDAIFESIEGFWSSQERDVKEGMKEMWDKHRELVSSGQYKDFFLTIEADYEGQKSRAAPRHHKRWQSVSSQDDLHYGLGGAPEDHAQKKQYRLIFKEECVRFGELKKLGDAIDVLQQTLIPLELLLCAGWVHRDISSGNILAFEQRNGRWKAKVSDLEYAKKFPRDPESRVDVSTGTPYFMAHEILNARYIVRMAFESDGDYYKSVDNNKHGAQSVIHNFQHDLEPIYWLLYWTLVDRIPHEPSHIHSKEIFLNTVSMFTLRSDAFLDPIRVRLQQALKPSVLFFAKPLDIIRNSLSAACQKREMDKEINDPLSYIKVYDRFSQFFEGVAAGRSDWANEELFSRHEIAKLYSASKERNGGSEGTLSAPRRGKRLRGSRLACPRSPDSYALSEGSEAQCDDSTSALEGARLAKRQRNRG</sequence>
<feature type="domain" description="Fungal-type protein kinase" evidence="2">
    <location>
        <begin position="149"/>
        <end position="528"/>
    </location>
</feature>
<evidence type="ECO:0000256" key="1">
    <source>
        <dbReference type="SAM" id="MobiDB-lite"/>
    </source>
</evidence>
<dbReference type="SUPFAM" id="SSF56112">
    <property type="entry name" value="Protein kinase-like (PK-like)"/>
    <property type="match status" value="1"/>
</dbReference>
<proteinExistence type="predicted"/>
<evidence type="ECO:0000313" key="3">
    <source>
        <dbReference type="EMBL" id="KAF4623611.1"/>
    </source>
</evidence>
<evidence type="ECO:0000259" key="2">
    <source>
        <dbReference type="Pfam" id="PF17667"/>
    </source>
</evidence>